<dbReference type="PANTHER" id="PTHR16299">
    <property type="entry name" value="CENTROSOMAL PROTEIN KIZUNA"/>
    <property type="match status" value="1"/>
</dbReference>
<evidence type="ECO:0000256" key="3">
    <source>
        <dbReference type="ARBA" id="ARBA00010767"/>
    </source>
</evidence>
<evidence type="ECO:0000256" key="6">
    <source>
        <dbReference type="ARBA" id="ARBA00023212"/>
    </source>
</evidence>
<keyword evidence="7" id="KW-0966">Cell projection</keyword>
<evidence type="ECO:0000256" key="8">
    <source>
        <dbReference type="ARBA" id="ARBA00024919"/>
    </source>
</evidence>
<gene>
    <name evidence="12" type="primary">KIZ</name>
    <name evidence="12" type="ORF">A306_00008228</name>
</gene>
<keyword evidence="13" id="KW-1185">Reference proteome</keyword>
<comment type="caution">
    <text evidence="12">The sequence shown here is derived from an EMBL/GenBank/DDBJ whole genome shotgun (WGS) entry which is preliminary data.</text>
</comment>
<evidence type="ECO:0000256" key="7">
    <source>
        <dbReference type="ARBA" id="ARBA00023273"/>
    </source>
</evidence>
<feature type="region of interest" description="Disordered" evidence="11">
    <location>
        <begin position="228"/>
        <end position="254"/>
    </location>
</feature>
<accession>A0A2I0M9B7</accession>
<evidence type="ECO:0000256" key="2">
    <source>
        <dbReference type="ARBA" id="ARBA00004300"/>
    </source>
</evidence>
<proteinExistence type="inferred from homology"/>
<dbReference type="PANTHER" id="PTHR16299:SF2">
    <property type="entry name" value="CENTROSOMAL PROTEIN KIZUNA"/>
    <property type="match status" value="1"/>
</dbReference>
<dbReference type="InParanoid" id="A0A2I0M9B7"/>
<keyword evidence="5" id="KW-0963">Cytoplasm</keyword>
<dbReference type="InterPro" id="IPR026742">
    <property type="entry name" value="Centrosomal_kizuma"/>
</dbReference>
<comment type="subcellular location">
    <subcellularLocation>
        <location evidence="1">Cytoplasm</location>
        <location evidence="1">Cytoskeleton</location>
        <location evidence="1">Cilium basal body</location>
    </subcellularLocation>
    <subcellularLocation>
        <location evidence="2">Cytoplasm</location>
        <location evidence="2">Cytoskeleton</location>
        <location evidence="2">Microtubule organizing center</location>
        <location evidence="2">Centrosome</location>
    </subcellularLocation>
</comment>
<evidence type="ECO:0000313" key="13">
    <source>
        <dbReference type="Proteomes" id="UP000053872"/>
    </source>
</evidence>
<dbReference type="EMBL" id="AKCR02000027">
    <property type="protein sequence ID" value="PKK26266.1"/>
    <property type="molecule type" value="Genomic_DNA"/>
</dbReference>
<keyword evidence="10" id="KW-0175">Coiled coil</keyword>
<dbReference type="Proteomes" id="UP000053872">
    <property type="component" value="Unassembled WGS sequence"/>
</dbReference>
<evidence type="ECO:0000256" key="1">
    <source>
        <dbReference type="ARBA" id="ARBA00004120"/>
    </source>
</evidence>
<evidence type="ECO:0000256" key="10">
    <source>
        <dbReference type="SAM" id="Coils"/>
    </source>
</evidence>
<sequence>MTGQEKTDRAGPAPPAPRGPLKSLGPPQRHLAPQRLMACHSPPAAPTVVSEATLGRGSRLVPGQVCGEAQEPGGYRRRAGLVVTGTWLGIGTQLRLPEERTTAVWIFVAFRNVESRVRGVSVGIVAWGRTRPVECSRNSAESEAKRLELERKLMEYVQSDAYQIKMKRMKLQKYLKEIEERQKRARVRNQALLKEFDEFEAHLKTSNLEMSQKMEAWYERELKRASSLQEGGSSAAGDEEGAAEEQVTGSAGERWRRCARRWEARGSGGGAVRGAGKRGGAVAALGSAGERWRRCAAFPA</sequence>
<dbReference type="AlphaFoldDB" id="A0A2I0M9B7"/>
<keyword evidence="6" id="KW-0206">Cytoskeleton</keyword>
<feature type="region of interest" description="Disordered" evidence="11">
    <location>
        <begin position="1"/>
        <end position="29"/>
    </location>
</feature>
<organism evidence="12 13">
    <name type="scientific">Columba livia</name>
    <name type="common">Rock dove</name>
    <dbReference type="NCBI Taxonomy" id="8932"/>
    <lineage>
        <taxon>Eukaryota</taxon>
        <taxon>Metazoa</taxon>
        <taxon>Chordata</taxon>
        <taxon>Craniata</taxon>
        <taxon>Vertebrata</taxon>
        <taxon>Euteleostomi</taxon>
        <taxon>Archelosauria</taxon>
        <taxon>Archosauria</taxon>
        <taxon>Dinosauria</taxon>
        <taxon>Saurischia</taxon>
        <taxon>Theropoda</taxon>
        <taxon>Coelurosauria</taxon>
        <taxon>Aves</taxon>
        <taxon>Neognathae</taxon>
        <taxon>Neoaves</taxon>
        <taxon>Columbimorphae</taxon>
        <taxon>Columbiformes</taxon>
        <taxon>Columbidae</taxon>
        <taxon>Columba</taxon>
    </lineage>
</organism>
<evidence type="ECO:0000256" key="11">
    <source>
        <dbReference type="SAM" id="MobiDB-lite"/>
    </source>
</evidence>
<comment type="similarity">
    <text evidence="3">Belongs to the kizuna family.</text>
</comment>
<dbReference type="STRING" id="8932.A0A2I0M9B7"/>
<comment type="function">
    <text evidence="8">Centrosomal protein required for establishing a robust mitotic centrosome architecture that can endure the forces that converge on the centrosomes during spindle formation. Required for stabilizing the expanded pericentriolar material around the centriole.</text>
</comment>
<dbReference type="GO" id="GO:0007051">
    <property type="term" value="P:spindle organization"/>
    <property type="evidence" value="ECO:0007669"/>
    <property type="project" value="InterPro"/>
</dbReference>
<evidence type="ECO:0000256" key="9">
    <source>
        <dbReference type="ARBA" id="ARBA00031153"/>
    </source>
</evidence>
<evidence type="ECO:0000313" key="12">
    <source>
        <dbReference type="EMBL" id="PKK26266.1"/>
    </source>
</evidence>
<evidence type="ECO:0000256" key="5">
    <source>
        <dbReference type="ARBA" id="ARBA00022490"/>
    </source>
</evidence>
<name>A0A2I0M9B7_COLLI</name>
<dbReference type="GO" id="GO:0005813">
    <property type="term" value="C:centrosome"/>
    <property type="evidence" value="ECO:0007669"/>
    <property type="project" value="UniProtKB-SubCell"/>
</dbReference>
<evidence type="ECO:0000256" key="4">
    <source>
        <dbReference type="ARBA" id="ARBA00013872"/>
    </source>
</evidence>
<feature type="coiled-coil region" evidence="10">
    <location>
        <begin position="164"/>
        <end position="195"/>
    </location>
</feature>
<reference evidence="12 13" key="1">
    <citation type="journal article" date="2013" name="Science">
        <title>Genomic diversity and evolution of the head crest in the rock pigeon.</title>
        <authorList>
            <person name="Shapiro M.D."/>
            <person name="Kronenberg Z."/>
            <person name="Li C."/>
            <person name="Domyan E.T."/>
            <person name="Pan H."/>
            <person name="Campbell M."/>
            <person name="Tan H."/>
            <person name="Huff C.D."/>
            <person name="Hu H."/>
            <person name="Vickrey A.I."/>
            <person name="Nielsen S.C."/>
            <person name="Stringham S.A."/>
            <person name="Hu H."/>
            <person name="Willerslev E."/>
            <person name="Gilbert M.T."/>
            <person name="Yandell M."/>
            <person name="Zhang G."/>
            <person name="Wang J."/>
        </authorList>
    </citation>
    <scope>NUCLEOTIDE SEQUENCE [LARGE SCALE GENOMIC DNA]</scope>
    <source>
        <tissue evidence="12">Blood</tissue>
    </source>
</reference>
<protein>
    <recommendedName>
        <fullName evidence="4">Centrosomal protein kizuna</fullName>
    </recommendedName>
    <alternativeName>
        <fullName evidence="9">Polo-like kinase 1 substrate 1</fullName>
    </alternativeName>
</protein>